<dbReference type="AlphaFoldDB" id="A0A2X2BFY9"/>
<proteinExistence type="predicted"/>
<organism evidence="1 2">
    <name type="scientific">Proteus mirabilis</name>
    <dbReference type="NCBI Taxonomy" id="584"/>
    <lineage>
        <taxon>Bacteria</taxon>
        <taxon>Pseudomonadati</taxon>
        <taxon>Pseudomonadota</taxon>
        <taxon>Gammaproteobacteria</taxon>
        <taxon>Enterobacterales</taxon>
        <taxon>Morganellaceae</taxon>
        <taxon>Proteus</taxon>
    </lineage>
</organism>
<accession>A0A2X2BFY9</accession>
<name>A0A2X2BFY9_PROMI</name>
<gene>
    <name evidence="1" type="ORF">NCTC10975_00124</name>
</gene>
<dbReference type="EMBL" id="UAUE01000001">
    <property type="protein sequence ID" value="SPY93801.1"/>
    <property type="molecule type" value="Genomic_DNA"/>
</dbReference>
<sequence>MQQPPQMLQSICHTVALGVTCQLRQTNLRLELSSLVSHKNDSTAPLALRNSSICFPISACFNK</sequence>
<evidence type="ECO:0000313" key="1">
    <source>
        <dbReference type="EMBL" id="SPY93801.1"/>
    </source>
</evidence>
<reference evidence="1 2" key="1">
    <citation type="submission" date="2018-06" db="EMBL/GenBank/DDBJ databases">
        <authorList>
            <consortium name="Pathogen Informatics"/>
            <person name="Doyle S."/>
        </authorList>
    </citation>
    <scope>NUCLEOTIDE SEQUENCE [LARGE SCALE GENOMIC DNA]</scope>
    <source>
        <strain evidence="1 2">NCTC10975</strain>
    </source>
</reference>
<evidence type="ECO:0000313" key="2">
    <source>
        <dbReference type="Proteomes" id="UP000251485"/>
    </source>
</evidence>
<dbReference type="Proteomes" id="UP000251485">
    <property type="component" value="Unassembled WGS sequence"/>
</dbReference>
<protein>
    <submittedName>
        <fullName evidence="1">Uncharacterized protein</fullName>
    </submittedName>
</protein>